<accession>A0ABW2MUM7</accession>
<dbReference type="InterPro" id="IPR023408">
    <property type="entry name" value="MscS_beta-dom_sf"/>
</dbReference>
<dbReference type="RefSeq" id="WP_380217073.1">
    <property type="nucleotide sequence ID" value="NZ_JBHTBN010000002.1"/>
</dbReference>
<protein>
    <submittedName>
        <fullName evidence="10">Mechanosensitive ion channel family protein</fullName>
    </submittedName>
</protein>
<keyword evidence="5 7" id="KW-1133">Transmembrane helix</keyword>
<keyword evidence="6 7" id="KW-0472">Membrane</keyword>
<feature type="transmembrane region" description="Helical" evidence="7">
    <location>
        <begin position="94"/>
        <end position="113"/>
    </location>
</feature>
<dbReference type="InterPro" id="IPR045275">
    <property type="entry name" value="MscS_archaea/bacteria_type"/>
</dbReference>
<dbReference type="InterPro" id="IPR049278">
    <property type="entry name" value="MS_channel_C"/>
</dbReference>
<evidence type="ECO:0000256" key="4">
    <source>
        <dbReference type="ARBA" id="ARBA00022692"/>
    </source>
</evidence>
<evidence type="ECO:0000313" key="11">
    <source>
        <dbReference type="Proteomes" id="UP001596415"/>
    </source>
</evidence>
<feature type="transmembrane region" description="Helical" evidence="7">
    <location>
        <begin position="31"/>
        <end position="52"/>
    </location>
</feature>
<dbReference type="SUPFAM" id="SSF50182">
    <property type="entry name" value="Sm-like ribonucleoproteins"/>
    <property type="match status" value="1"/>
</dbReference>
<sequence>MMNLLQESPTEKIITSAENYYDKFLDILPRIALGVLIIVLGILFAQLITNIYKKRILHRAEDPLMARFLAQAIKIVLSLIAIMIALQVAGLSGIATGILTAAGGAAIILGFAFQDIGKNFLAGIILAFNRPFNVNDTIKIGELFGKVKALNFRYTHIKTSDGRDIFIPNADVLTKPVENYTADGFFRNDFVVGIGYEDNIEKAKQIIYDVLNSHEGIVQDEDHQNFVIEDELSPSTINLKVFFWVHTIDYRVASRVLRGIVIKKVIEALIEAKLILPGNITEIKLYGGQEDLPLKLKKDPKDRELDKLEQATHKK</sequence>
<dbReference type="SUPFAM" id="SSF82861">
    <property type="entry name" value="Mechanosensitive channel protein MscS (YggB), transmembrane region"/>
    <property type="match status" value="1"/>
</dbReference>
<dbReference type="Pfam" id="PF21082">
    <property type="entry name" value="MS_channel_3rd"/>
    <property type="match status" value="1"/>
</dbReference>
<feature type="domain" description="Mechanosensitive ion channel MscS C-terminal" evidence="9">
    <location>
        <begin position="189"/>
        <end position="271"/>
    </location>
</feature>
<dbReference type="Gene3D" id="3.30.70.100">
    <property type="match status" value="1"/>
</dbReference>
<keyword evidence="11" id="KW-1185">Reference proteome</keyword>
<dbReference type="PANTHER" id="PTHR30221">
    <property type="entry name" value="SMALL-CONDUCTANCE MECHANOSENSITIVE CHANNEL"/>
    <property type="match status" value="1"/>
</dbReference>
<proteinExistence type="inferred from homology"/>
<dbReference type="InterPro" id="IPR011014">
    <property type="entry name" value="MscS_channel_TM-2"/>
</dbReference>
<evidence type="ECO:0000256" key="3">
    <source>
        <dbReference type="ARBA" id="ARBA00022475"/>
    </source>
</evidence>
<evidence type="ECO:0000259" key="9">
    <source>
        <dbReference type="Pfam" id="PF21082"/>
    </source>
</evidence>
<comment type="similarity">
    <text evidence="2">Belongs to the MscS (TC 1.A.23) family.</text>
</comment>
<evidence type="ECO:0000256" key="2">
    <source>
        <dbReference type="ARBA" id="ARBA00008017"/>
    </source>
</evidence>
<comment type="caution">
    <text evidence="10">The sequence shown here is derived from an EMBL/GenBank/DDBJ whole genome shotgun (WGS) entry which is preliminary data.</text>
</comment>
<organism evidence="10 11">
    <name type="scientific">Jejudonia soesokkakensis</name>
    <dbReference type="NCBI Taxonomy" id="1323432"/>
    <lineage>
        <taxon>Bacteria</taxon>
        <taxon>Pseudomonadati</taxon>
        <taxon>Bacteroidota</taxon>
        <taxon>Flavobacteriia</taxon>
        <taxon>Flavobacteriales</taxon>
        <taxon>Flavobacteriaceae</taxon>
        <taxon>Jejudonia</taxon>
    </lineage>
</organism>
<dbReference type="Gene3D" id="2.30.30.60">
    <property type="match status" value="1"/>
</dbReference>
<feature type="transmembrane region" description="Helical" evidence="7">
    <location>
        <begin position="64"/>
        <end position="88"/>
    </location>
</feature>
<evidence type="ECO:0000256" key="1">
    <source>
        <dbReference type="ARBA" id="ARBA00004651"/>
    </source>
</evidence>
<dbReference type="InterPro" id="IPR011066">
    <property type="entry name" value="MscS_channel_C_sf"/>
</dbReference>
<dbReference type="EMBL" id="JBHTBN010000002">
    <property type="protein sequence ID" value="MFC7357227.1"/>
    <property type="molecule type" value="Genomic_DNA"/>
</dbReference>
<comment type="subcellular location">
    <subcellularLocation>
        <location evidence="1">Cell membrane</location>
        <topology evidence="1">Multi-pass membrane protein</topology>
    </subcellularLocation>
</comment>
<reference evidence="11" key="1">
    <citation type="journal article" date="2019" name="Int. J. Syst. Evol. Microbiol.">
        <title>The Global Catalogue of Microorganisms (GCM) 10K type strain sequencing project: providing services to taxonomists for standard genome sequencing and annotation.</title>
        <authorList>
            <consortium name="The Broad Institute Genomics Platform"/>
            <consortium name="The Broad Institute Genome Sequencing Center for Infectious Disease"/>
            <person name="Wu L."/>
            <person name="Ma J."/>
        </authorList>
    </citation>
    <scope>NUCLEOTIDE SEQUENCE [LARGE SCALE GENOMIC DNA]</scope>
    <source>
        <strain evidence="11">CGMCC 1.16306</strain>
    </source>
</reference>
<dbReference type="PANTHER" id="PTHR30221:SF1">
    <property type="entry name" value="SMALL-CONDUCTANCE MECHANOSENSITIVE CHANNEL"/>
    <property type="match status" value="1"/>
</dbReference>
<dbReference type="Gene3D" id="1.10.287.1260">
    <property type="match status" value="1"/>
</dbReference>
<keyword evidence="3" id="KW-1003">Cell membrane</keyword>
<evidence type="ECO:0000313" key="10">
    <source>
        <dbReference type="EMBL" id="MFC7357227.1"/>
    </source>
</evidence>
<evidence type="ECO:0000256" key="6">
    <source>
        <dbReference type="ARBA" id="ARBA00023136"/>
    </source>
</evidence>
<dbReference type="InterPro" id="IPR010920">
    <property type="entry name" value="LSM_dom_sf"/>
</dbReference>
<feature type="domain" description="Mechanosensitive ion channel MscS" evidence="8">
    <location>
        <begin position="117"/>
        <end position="181"/>
    </location>
</feature>
<gene>
    <name evidence="10" type="ORF">ACFQO1_05985</name>
</gene>
<dbReference type="Proteomes" id="UP001596415">
    <property type="component" value="Unassembled WGS sequence"/>
</dbReference>
<name>A0ABW2MUM7_9FLAO</name>
<dbReference type="InterPro" id="IPR006685">
    <property type="entry name" value="MscS_channel_2nd"/>
</dbReference>
<evidence type="ECO:0000259" key="8">
    <source>
        <dbReference type="Pfam" id="PF00924"/>
    </source>
</evidence>
<evidence type="ECO:0000256" key="7">
    <source>
        <dbReference type="SAM" id="Phobius"/>
    </source>
</evidence>
<keyword evidence="4 7" id="KW-0812">Transmembrane</keyword>
<evidence type="ECO:0000256" key="5">
    <source>
        <dbReference type="ARBA" id="ARBA00022989"/>
    </source>
</evidence>
<dbReference type="SUPFAM" id="SSF82689">
    <property type="entry name" value="Mechanosensitive channel protein MscS (YggB), C-terminal domain"/>
    <property type="match status" value="1"/>
</dbReference>
<dbReference type="Pfam" id="PF00924">
    <property type="entry name" value="MS_channel_2nd"/>
    <property type="match status" value="1"/>
</dbReference>